<dbReference type="EMBL" id="OQ890324">
    <property type="protein sequence ID" value="WLJ26275.1"/>
    <property type="molecule type" value="Genomic_DNA"/>
</dbReference>
<name>A0AA50A776_9VIRU</name>
<proteinExistence type="predicted"/>
<evidence type="ECO:0000313" key="2">
    <source>
        <dbReference type="EMBL" id="WLJ26275.1"/>
    </source>
</evidence>
<evidence type="ECO:0000256" key="1">
    <source>
        <dbReference type="SAM" id="MobiDB-lite"/>
    </source>
</evidence>
<feature type="region of interest" description="Disordered" evidence="1">
    <location>
        <begin position="26"/>
        <end position="74"/>
    </location>
</feature>
<organism evidence="2">
    <name type="scientific">Firmicutes phage HS16</name>
    <dbReference type="NCBI Taxonomy" id="3056394"/>
    <lineage>
        <taxon>Viruses</taxon>
    </lineage>
</organism>
<evidence type="ECO:0008006" key="3">
    <source>
        <dbReference type="Google" id="ProtNLM"/>
    </source>
</evidence>
<feature type="compositionally biased region" description="Basic and acidic residues" evidence="1">
    <location>
        <begin position="29"/>
        <end position="48"/>
    </location>
</feature>
<reference evidence="2" key="1">
    <citation type="submission" date="2023-04" db="EMBL/GenBank/DDBJ databases">
        <title>The human skin virome in hidradenitis suppurativa patients.</title>
        <authorList>
            <person name="Jansen D."/>
        </authorList>
    </citation>
    <scope>NUCLEOTIDE SEQUENCE</scope>
    <source>
        <strain evidence="2">VC4_HSPhageA</strain>
    </source>
</reference>
<protein>
    <recommendedName>
        <fullName evidence="3">Lipoprotein</fullName>
    </recommendedName>
</protein>
<sequence length="165" mass="18059">MKNKKIFTTCLAATLALTLVACSGNKNGNTKEETKTENTAVAEKEEAKTAPVEETEVGQGTFYLENESGTTESGDPIVIYDGGDTQLMQIGLNTTDFDGSKLTYVYIDGELVTKEQYGDSQSTLDLESKHLKPGTHQVVLKQYENDDEKTDPVTVKFASYEVKAK</sequence>
<accession>A0AA50A776</accession>
<dbReference type="PROSITE" id="PS51257">
    <property type="entry name" value="PROKAR_LIPOPROTEIN"/>
    <property type="match status" value="1"/>
</dbReference>